<feature type="region of interest" description="Disordered" evidence="6">
    <location>
        <begin position="153"/>
        <end position="225"/>
    </location>
</feature>
<protein>
    <recommendedName>
        <fullName evidence="7">Zn(2)-C6 fungal-type domain-containing protein</fullName>
    </recommendedName>
</protein>
<comment type="caution">
    <text evidence="8">The sequence shown here is derived from an EMBL/GenBank/DDBJ whole genome shotgun (WGS) entry which is preliminary data.</text>
</comment>
<dbReference type="GO" id="GO:0008270">
    <property type="term" value="F:zinc ion binding"/>
    <property type="evidence" value="ECO:0007669"/>
    <property type="project" value="InterPro"/>
</dbReference>
<dbReference type="PANTHER" id="PTHR31845:SF17">
    <property type="entry name" value="ZN(II)2CYS6 TRANSCRIPTION FACTOR (EUROFUNG)"/>
    <property type="match status" value="1"/>
</dbReference>
<dbReference type="GO" id="GO:0000981">
    <property type="term" value="F:DNA-binding transcription factor activity, RNA polymerase II-specific"/>
    <property type="evidence" value="ECO:0007669"/>
    <property type="project" value="InterPro"/>
</dbReference>
<name>A0A9W9TQY7_PENCI</name>
<keyword evidence="3" id="KW-0238">DNA-binding</keyword>
<evidence type="ECO:0000256" key="4">
    <source>
        <dbReference type="ARBA" id="ARBA00023163"/>
    </source>
</evidence>
<feature type="region of interest" description="Disordered" evidence="6">
    <location>
        <begin position="95"/>
        <end position="118"/>
    </location>
</feature>
<evidence type="ECO:0000313" key="8">
    <source>
        <dbReference type="EMBL" id="KAJ5235447.1"/>
    </source>
</evidence>
<sequence>MAPSTSTPTDLRRAPVACLQCRKAKVRCLVSTQLDRCDRCRTNDAECVFTRPKRARARVQPYPLQRQECDKRNGHNYRQTGISEDIAVGDHAVLQQSGSDGPSPIQPPFPSTGLTTNFEDTRQSFSKDDQSVITNATRARIVKVLANIKSQRGSPFSFVTSGDSPSFSTNGDTNFDPPNQAQWQNQSVHSQAPPSSLKLSRLLRPLTNCPPPGSTDSLNEDDWRPTGSIKMPSYISSMALGQAMTDPIDGGVITPRTSNALFEFFMVQMNAKWEYILDPLTDTHDTIRKRNALLFASILFCSSKFASFNEDRNELLSSPDLYLQSRLCCLARNLVIKTLAEGDRSIETMQALYLLVCWKDADDDISYLHSGYAFRLLHDLDLGHGVCDGRQMARRKRMWLALFRQDRQQSLFFMRRSSLGHADDDFSSLGSIYSSLQTPYSLPLDFVGCCSGHIRSIQSRIRLMVQKSSVSMLPCLIEQMDIDLKSWRSEWSSNLEGEGRARAENQSSILPELLYPDRQHLEILIAVWENSVRLNISSAILRHALIATVTSSTNSADQQAHAPVNIDLSTIQEVLSPAYQVCSAAWRALSKHCVI</sequence>
<dbReference type="PROSITE" id="PS50048">
    <property type="entry name" value="ZN2_CY6_FUNGAL_2"/>
    <property type="match status" value="1"/>
</dbReference>
<dbReference type="CDD" id="cd00067">
    <property type="entry name" value="GAL4"/>
    <property type="match status" value="1"/>
</dbReference>
<keyword evidence="9" id="KW-1185">Reference proteome</keyword>
<dbReference type="CDD" id="cd12148">
    <property type="entry name" value="fungal_TF_MHR"/>
    <property type="match status" value="1"/>
</dbReference>
<dbReference type="SUPFAM" id="SSF57701">
    <property type="entry name" value="Zn2/Cys6 DNA-binding domain"/>
    <property type="match status" value="1"/>
</dbReference>
<evidence type="ECO:0000259" key="7">
    <source>
        <dbReference type="PROSITE" id="PS50048"/>
    </source>
</evidence>
<feature type="compositionally biased region" description="Polar residues" evidence="6">
    <location>
        <begin position="153"/>
        <end position="192"/>
    </location>
</feature>
<dbReference type="Pfam" id="PF00172">
    <property type="entry name" value="Zn_clus"/>
    <property type="match status" value="1"/>
</dbReference>
<proteinExistence type="predicted"/>
<feature type="compositionally biased region" description="Low complexity" evidence="6">
    <location>
        <begin position="193"/>
        <end position="206"/>
    </location>
</feature>
<dbReference type="EMBL" id="JAPQKT010000003">
    <property type="protein sequence ID" value="KAJ5235447.1"/>
    <property type="molecule type" value="Genomic_DNA"/>
</dbReference>
<dbReference type="InterPro" id="IPR051089">
    <property type="entry name" value="prtT"/>
</dbReference>
<dbReference type="GO" id="GO:0000976">
    <property type="term" value="F:transcription cis-regulatory region binding"/>
    <property type="evidence" value="ECO:0007669"/>
    <property type="project" value="TreeGrafter"/>
</dbReference>
<dbReference type="InterPro" id="IPR036864">
    <property type="entry name" value="Zn2-C6_fun-type_DNA-bd_sf"/>
</dbReference>
<evidence type="ECO:0000256" key="3">
    <source>
        <dbReference type="ARBA" id="ARBA00023125"/>
    </source>
</evidence>
<organism evidence="8 9">
    <name type="scientific">Penicillium citrinum</name>
    <dbReference type="NCBI Taxonomy" id="5077"/>
    <lineage>
        <taxon>Eukaryota</taxon>
        <taxon>Fungi</taxon>
        <taxon>Dikarya</taxon>
        <taxon>Ascomycota</taxon>
        <taxon>Pezizomycotina</taxon>
        <taxon>Eurotiomycetes</taxon>
        <taxon>Eurotiomycetidae</taxon>
        <taxon>Eurotiales</taxon>
        <taxon>Aspergillaceae</taxon>
        <taxon>Penicillium</taxon>
    </lineage>
</organism>
<evidence type="ECO:0000256" key="2">
    <source>
        <dbReference type="ARBA" id="ARBA00023015"/>
    </source>
</evidence>
<keyword evidence="4" id="KW-0804">Transcription</keyword>
<evidence type="ECO:0000256" key="6">
    <source>
        <dbReference type="SAM" id="MobiDB-lite"/>
    </source>
</evidence>
<evidence type="ECO:0000256" key="1">
    <source>
        <dbReference type="ARBA" id="ARBA00004123"/>
    </source>
</evidence>
<dbReference type="Proteomes" id="UP001147733">
    <property type="component" value="Unassembled WGS sequence"/>
</dbReference>
<dbReference type="OrthoDB" id="3163292at2759"/>
<evidence type="ECO:0000256" key="5">
    <source>
        <dbReference type="ARBA" id="ARBA00023242"/>
    </source>
</evidence>
<dbReference type="PROSITE" id="PS00463">
    <property type="entry name" value="ZN2_CY6_FUNGAL_1"/>
    <property type="match status" value="1"/>
</dbReference>
<dbReference type="GO" id="GO:0005634">
    <property type="term" value="C:nucleus"/>
    <property type="evidence" value="ECO:0007669"/>
    <property type="project" value="UniProtKB-SubCell"/>
</dbReference>
<accession>A0A9W9TQY7</accession>
<comment type="subcellular location">
    <subcellularLocation>
        <location evidence="1">Nucleus</location>
    </subcellularLocation>
</comment>
<keyword evidence="2" id="KW-0805">Transcription regulation</keyword>
<dbReference type="AlphaFoldDB" id="A0A9W9TQY7"/>
<keyword evidence="5" id="KW-0539">Nucleus</keyword>
<dbReference type="GeneID" id="81382702"/>
<dbReference type="RefSeq" id="XP_056502947.1">
    <property type="nucleotide sequence ID" value="XM_056643535.1"/>
</dbReference>
<dbReference type="InterPro" id="IPR001138">
    <property type="entry name" value="Zn2Cys6_DnaBD"/>
</dbReference>
<feature type="domain" description="Zn(2)-C6 fungal-type" evidence="7">
    <location>
        <begin position="17"/>
        <end position="49"/>
    </location>
</feature>
<dbReference type="SMART" id="SM00066">
    <property type="entry name" value="GAL4"/>
    <property type="match status" value="1"/>
</dbReference>
<gene>
    <name evidence="8" type="ORF">N7469_004615</name>
</gene>
<evidence type="ECO:0000313" key="9">
    <source>
        <dbReference type="Proteomes" id="UP001147733"/>
    </source>
</evidence>
<dbReference type="PANTHER" id="PTHR31845">
    <property type="entry name" value="FINGER DOMAIN PROTEIN, PUTATIVE-RELATED"/>
    <property type="match status" value="1"/>
</dbReference>
<dbReference type="Gene3D" id="4.10.240.10">
    <property type="entry name" value="Zn(2)-C6 fungal-type DNA-binding domain"/>
    <property type="match status" value="1"/>
</dbReference>
<reference evidence="8" key="1">
    <citation type="submission" date="2022-11" db="EMBL/GenBank/DDBJ databases">
        <authorList>
            <person name="Petersen C."/>
        </authorList>
    </citation>
    <scope>NUCLEOTIDE SEQUENCE</scope>
    <source>
        <strain evidence="8">IBT 23319</strain>
    </source>
</reference>
<reference evidence="8" key="2">
    <citation type="journal article" date="2023" name="IMA Fungus">
        <title>Comparative genomic study of the Penicillium genus elucidates a diverse pangenome and 15 lateral gene transfer events.</title>
        <authorList>
            <person name="Petersen C."/>
            <person name="Sorensen T."/>
            <person name="Nielsen M.R."/>
            <person name="Sondergaard T.E."/>
            <person name="Sorensen J.L."/>
            <person name="Fitzpatrick D.A."/>
            <person name="Frisvad J.C."/>
            <person name="Nielsen K.L."/>
        </authorList>
    </citation>
    <scope>NUCLEOTIDE SEQUENCE</scope>
    <source>
        <strain evidence="8">IBT 23319</strain>
    </source>
</reference>